<feature type="transmembrane region" description="Helical" evidence="1">
    <location>
        <begin position="51"/>
        <end position="74"/>
    </location>
</feature>
<feature type="transmembrane region" description="Helical" evidence="1">
    <location>
        <begin position="86"/>
        <end position="109"/>
    </location>
</feature>
<protein>
    <submittedName>
        <fullName evidence="2">DUF3995 domain-containing protein</fullName>
    </submittedName>
</protein>
<gene>
    <name evidence="3" type="ORF">BBD40_22300</name>
    <name evidence="2" type="ORF">BBD41_08065</name>
</gene>
<reference evidence="3 4" key="2">
    <citation type="submission" date="2016-12" db="EMBL/GenBank/DDBJ databases">
        <title>Genome sequencing and description of Paenibacillus sp. nov. from high altitude lake in the Indian Trans- Himalayas.</title>
        <authorList>
            <person name="Kiran S."/>
            <person name="Swarnkar M.K."/>
            <person name="Rana A."/>
            <person name="Tewari R."/>
            <person name="Gulati A."/>
        </authorList>
    </citation>
    <scope>NUCLEOTIDE SEQUENCE [LARGE SCALE GENOMIC DNA]</scope>
    <source>
        <strain evidence="3 4">IHBB 9951</strain>
    </source>
</reference>
<name>A0A1B2DXY6_9BACL</name>
<feature type="transmembrane region" description="Helical" evidence="1">
    <location>
        <begin position="137"/>
        <end position="158"/>
    </location>
</feature>
<keyword evidence="4" id="KW-1185">Reference proteome</keyword>
<evidence type="ECO:0000313" key="4">
    <source>
        <dbReference type="Proteomes" id="UP000189059"/>
    </source>
</evidence>
<evidence type="ECO:0000256" key="1">
    <source>
        <dbReference type="SAM" id="Phobius"/>
    </source>
</evidence>
<dbReference type="KEGG" id="pib:BBD41_08065"/>
<dbReference type="AlphaFoldDB" id="A0A1B2DXY6"/>
<accession>A0A1B2DXY6</accession>
<dbReference type="EMBL" id="CP016809">
    <property type="protein sequence ID" value="ANY72542.1"/>
    <property type="molecule type" value="Genomic_DNA"/>
</dbReference>
<keyword evidence="1" id="KW-0812">Transmembrane</keyword>
<keyword evidence="1" id="KW-0472">Membrane</keyword>
<sequence length="172" mass="18859">MEIMEKDRSRAKAAGYIAGMAALMYALPHFWWGLGIGLAFPGDFEEAPGEFWSVLIGYWGMGGFAVLGALFALAFAMRWGERLPRLLLLIPAWIASAGFTLWGFSYFVLQFQLAIGRVQSAPAFAVQDASPMAVWGYFWYGLFLVWGISLGAAALYTAKDRKKKSALPAVTG</sequence>
<feature type="transmembrane region" description="Helical" evidence="1">
    <location>
        <begin position="12"/>
        <end position="31"/>
    </location>
</feature>
<evidence type="ECO:0000313" key="3">
    <source>
        <dbReference type="EMBL" id="OOC58449.1"/>
    </source>
</evidence>
<dbReference type="EMBL" id="MRVI01000002">
    <property type="protein sequence ID" value="OOC58449.1"/>
    <property type="molecule type" value="Genomic_DNA"/>
</dbReference>
<keyword evidence="1" id="KW-1133">Transmembrane helix</keyword>
<organism evidence="2">
    <name type="scientific">Paenibacillus ihbetae</name>
    <dbReference type="NCBI Taxonomy" id="1870820"/>
    <lineage>
        <taxon>Bacteria</taxon>
        <taxon>Bacillati</taxon>
        <taxon>Bacillota</taxon>
        <taxon>Bacilli</taxon>
        <taxon>Bacillales</taxon>
        <taxon>Paenibacillaceae</taxon>
        <taxon>Paenibacillus</taxon>
    </lineage>
</organism>
<proteinExistence type="predicted"/>
<reference evidence="2" key="1">
    <citation type="submission" date="2016-08" db="EMBL/GenBank/DDBJ databases">
        <title>Complete Genome Seqeunce of Paenibacillus sp. nov. IHBB 9852 from high altitute lake of Indian trans-Himalayas.</title>
        <authorList>
            <person name="Kiran S."/>
            <person name="Swarnkar M.K."/>
            <person name="Rana A."/>
            <person name="Tewari R."/>
            <person name="Gulati A."/>
        </authorList>
    </citation>
    <scope>NUCLEOTIDE SEQUENCE [LARGE SCALE GENOMIC DNA]</scope>
    <source>
        <strain evidence="2">IHBB 9852</strain>
    </source>
</reference>
<dbReference type="Proteomes" id="UP000189059">
    <property type="component" value="Unassembled WGS sequence"/>
</dbReference>
<evidence type="ECO:0000313" key="2">
    <source>
        <dbReference type="EMBL" id="ANY72542.1"/>
    </source>
</evidence>